<protein>
    <submittedName>
        <fullName evidence="1">Uncharacterized protein</fullName>
    </submittedName>
</protein>
<organism evidence="1 2">
    <name type="scientific">Caenorhabditis auriculariae</name>
    <dbReference type="NCBI Taxonomy" id="2777116"/>
    <lineage>
        <taxon>Eukaryota</taxon>
        <taxon>Metazoa</taxon>
        <taxon>Ecdysozoa</taxon>
        <taxon>Nematoda</taxon>
        <taxon>Chromadorea</taxon>
        <taxon>Rhabditida</taxon>
        <taxon>Rhabditina</taxon>
        <taxon>Rhabditomorpha</taxon>
        <taxon>Rhabditoidea</taxon>
        <taxon>Rhabditidae</taxon>
        <taxon>Peloderinae</taxon>
        <taxon>Caenorhabditis</taxon>
    </lineage>
</organism>
<dbReference type="AlphaFoldDB" id="A0A8S1HEZ9"/>
<reference evidence="1" key="1">
    <citation type="submission" date="2020-10" db="EMBL/GenBank/DDBJ databases">
        <authorList>
            <person name="Kikuchi T."/>
        </authorList>
    </citation>
    <scope>NUCLEOTIDE SEQUENCE</scope>
    <source>
        <strain evidence="1">NKZ352</strain>
    </source>
</reference>
<accession>A0A8S1HEZ9</accession>
<evidence type="ECO:0000313" key="2">
    <source>
        <dbReference type="Proteomes" id="UP000835052"/>
    </source>
</evidence>
<dbReference type="EMBL" id="CAJGYM010000038">
    <property type="protein sequence ID" value="CAD6193807.1"/>
    <property type="molecule type" value="Genomic_DNA"/>
</dbReference>
<proteinExistence type="predicted"/>
<sequence>MKVLIGRGFIPPIGSADSAPLQKNCKSVLSGVDNGLGYEKKKKTTTTTIDTTDACALGPAHSSARESHSLCHSLTHCRPPPPILAVYCIFSHSHHLPIFFLT</sequence>
<evidence type="ECO:0000313" key="1">
    <source>
        <dbReference type="EMBL" id="CAD6193807.1"/>
    </source>
</evidence>
<gene>
    <name evidence="1" type="ORF">CAUJ_LOCUS9726</name>
</gene>
<keyword evidence="2" id="KW-1185">Reference proteome</keyword>
<name>A0A8S1HEZ9_9PELO</name>
<dbReference type="Proteomes" id="UP000835052">
    <property type="component" value="Unassembled WGS sequence"/>
</dbReference>
<comment type="caution">
    <text evidence="1">The sequence shown here is derived from an EMBL/GenBank/DDBJ whole genome shotgun (WGS) entry which is preliminary data.</text>
</comment>